<dbReference type="Pfam" id="PF13189">
    <property type="entry name" value="Cytidylate_kin2"/>
    <property type="match status" value="1"/>
</dbReference>
<sequence>MGKRVITISREFGSGGRTIGKKTAKRLGIPYYDKELIRKIAEETGFCQEFVAKQGEEASSSNWFFYNLSQGQALGPNGMSMSDYLWSVQYKIIRELAEKEPCVIVGRCGDYVLEDRDDCLHVFIHAPLEFKKERILRLYGERKEKPEKRLEEKDKKRKLYYQHYTGRDWGMAKNYHLCLDSSLIGVENCVDIIERLAKGL</sequence>
<dbReference type="InterPro" id="IPR027417">
    <property type="entry name" value="P-loop_NTPase"/>
</dbReference>
<comment type="caution">
    <text evidence="1">The sequence shown here is derived from an EMBL/GenBank/DDBJ whole genome shotgun (WGS) entry which is preliminary data.</text>
</comment>
<dbReference type="Gene3D" id="3.40.50.300">
    <property type="entry name" value="P-loop containing nucleotide triphosphate hydrolases"/>
    <property type="match status" value="1"/>
</dbReference>
<evidence type="ECO:0000313" key="2">
    <source>
        <dbReference type="Proteomes" id="UP000886814"/>
    </source>
</evidence>
<evidence type="ECO:0000313" key="1">
    <source>
        <dbReference type="EMBL" id="HIV39315.1"/>
    </source>
</evidence>
<reference evidence="1" key="1">
    <citation type="journal article" date="2021" name="PeerJ">
        <title>Extensive microbial diversity within the chicken gut microbiome revealed by metagenomics and culture.</title>
        <authorList>
            <person name="Gilroy R."/>
            <person name="Ravi A."/>
            <person name="Getino M."/>
            <person name="Pursley I."/>
            <person name="Horton D.L."/>
            <person name="Alikhan N.F."/>
            <person name="Baker D."/>
            <person name="Gharbi K."/>
            <person name="Hall N."/>
            <person name="Watson M."/>
            <person name="Adriaenssens E.M."/>
            <person name="Foster-Nyarko E."/>
            <person name="Jarju S."/>
            <person name="Secka A."/>
            <person name="Antonio M."/>
            <person name="Oren A."/>
            <person name="Chaudhuri R.R."/>
            <person name="La Ragione R."/>
            <person name="Hildebrand F."/>
            <person name="Pallen M.J."/>
        </authorList>
    </citation>
    <scope>NUCLEOTIDE SEQUENCE</scope>
    <source>
        <strain evidence="1">CHK195-9823</strain>
    </source>
</reference>
<gene>
    <name evidence="1" type="ORF">H9747_10030</name>
</gene>
<keyword evidence="1" id="KW-0808">Transferase</keyword>
<accession>A0A9D1TFU3</accession>
<dbReference type="AlphaFoldDB" id="A0A9D1TFU3"/>
<proteinExistence type="predicted"/>
<protein>
    <submittedName>
        <fullName evidence="1">Cytidylate kinase-like family protein</fullName>
    </submittedName>
</protein>
<name>A0A9D1TFU3_9FIRM</name>
<dbReference type="GO" id="GO:0016301">
    <property type="term" value="F:kinase activity"/>
    <property type="evidence" value="ECO:0007669"/>
    <property type="project" value="UniProtKB-KW"/>
</dbReference>
<organism evidence="1 2">
    <name type="scientific">Candidatus Blautia stercorigallinarum</name>
    <dbReference type="NCBI Taxonomy" id="2838501"/>
    <lineage>
        <taxon>Bacteria</taxon>
        <taxon>Bacillati</taxon>
        <taxon>Bacillota</taxon>
        <taxon>Clostridia</taxon>
        <taxon>Lachnospirales</taxon>
        <taxon>Lachnospiraceae</taxon>
        <taxon>Blautia</taxon>
    </lineage>
</organism>
<keyword evidence="1" id="KW-0418">Kinase</keyword>
<reference evidence="1" key="2">
    <citation type="submission" date="2021-04" db="EMBL/GenBank/DDBJ databases">
        <authorList>
            <person name="Gilroy R."/>
        </authorList>
    </citation>
    <scope>NUCLEOTIDE SEQUENCE</scope>
    <source>
        <strain evidence="1">CHK195-9823</strain>
    </source>
</reference>
<dbReference type="SUPFAM" id="SSF52540">
    <property type="entry name" value="P-loop containing nucleoside triphosphate hydrolases"/>
    <property type="match status" value="1"/>
</dbReference>
<dbReference type="EMBL" id="DXIQ01000063">
    <property type="protein sequence ID" value="HIV39315.1"/>
    <property type="molecule type" value="Genomic_DNA"/>
</dbReference>
<dbReference type="Proteomes" id="UP000886814">
    <property type="component" value="Unassembled WGS sequence"/>
</dbReference>